<comment type="function">
    <text evidence="1 10">Produces ATP from ADP in the presence of a proton gradient across the membrane. The gamma chain is believed to be important in regulating ATPase activity and the flow of protons through the CF(0) complex.</text>
</comment>
<evidence type="ECO:0000256" key="6">
    <source>
        <dbReference type="ARBA" id="ARBA00023065"/>
    </source>
</evidence>
<dbReference type="NCBIfam" id="TIGR01146">
    <property type="entry name" value="ATPsyn_F1gamma"/>
    <property type="match status" value="1"/>
</dbReference>
<dbReference type="PANTHER" id="PTHR11693:SF22">
    <property type="entry name" value="ATP SYNTHASE SUBUNIT GAMMA, MITOCHONDRIAL"/>
    <property type="match status" value="1"/>
</dbReference>
<dbReference type="Gene3D" id="3.40.1380.10">
    <property type="match status" value="1"/>
</dbReference>
<evidence type="ECO:0000256" key="10">
    <source>
        <dbReference type="HAMAP-Rule" id="MF_00815"/>
    </source>
</evidence>
<sequence>MANLKEVRNRISSVQSTQQITKAMKMVSAAKLKRATNAIIQLRPYATKLKEILGNLSASLEGTSSPFIQEREPNKVLIVAVSSNRGLAGAFNMNVIKTTNNLIAEKYSEQLKKGNVSIVAIGKKTQDFYEKRNYNVIGNNNDVYSDLTFENVTKITEAIMAGFEKGEFDRVEVVYNRFRNAAVQILTTEQLLPLTKTEEATPQTTKGVTTNVDYILEPSQDEIVSQLIPKSIKIQLYKAVLDSHASEHGARMTSMDKATENAGDLLKSLKLAYNQARQAAITTELTEIVSGAAALNG</sequence>
<dbReference type="PANTHER" id="PTHR11693">
    <property type="entry name" value="ATP SYNTHASE GAMMA CHAIN"/>
    <property type="match status" value="1"/>
</dbReference>
<evidence type="ECO:0000256" key="4">
    <source>
        <dbReference type="ARBA" id="ARBA00022448"/>
    </source>
</evidence>
<evidence type="ECO:0000256" key="7">
    <source>
        <dbReference type="ARBA" id="ARBA00023136"/>
    </source>
</evidence>
<dbReference type="Gene3D" id="1.10.287.80">
    <property type="entry name" value="ATP synthase, gamma subunit, helix hairpin domain"/>
    <property type="match status" value="1"/>
</dbReference>
<dbReference type="Proteomes" id="UP001336835">
    <property type="component" value="Unassembled WGS sequence"/>
</dbReference>
<evidence type="ECO:0000256" key="1">
    <source>
        <dbReference type="ARBA" id="ARBA00003456"/>
    </source>
</evidence>
<dbReference type="InterPro" id="IPR000131">
    <property type="entry name" value="ATP_synth_F1_gsu"/>
</dbReference>
<comment type="caution">
    <text evidence="11">The sequence shown here is derived from an EMBL/GenBank/DDBJ whole genome shotgun (WGS) entry which is preliminary data.</text>
</comment>
<keyword evidence="7 10" id="KW-0472">Membrane</keyword>
<comment type="subunit">
    <text evidence="10">F-type ATPases have 2 components, CF(1) - the catalytic core - and CF(0) - the membrane proton channel. CF(1) has five subunits: alpha(3), beta(3), gamma(1), delta(1), epsilon(1). CF(0) has three main subunits: a, b and c.</text>
</comment>
<dbReference type="RefSeq" id="WP_330108307.1">
    <property type="nucleotide sequence ID" value="NZ_JAZDQT010000002.1"/>
</dbReference>
<evidence type="ECO:0000256" key="9">
    <source>
        <dbReference type="ARBA" id="ARBA00023310"/>
    </source>
</evidence>
<evidence type="ECO:0000313" key="11">
    <source>
        <dbReference type="EMBL" id="MEE1945989.1"/>
    </source>
</evidence>
<evidence type="ECO:0000256" key="8">
    <source>
        <dbReference type="ARBA" id="ARBA00023196"/>
    </source>
</evidence>
<keyword evidence="4 10" id="KW-0813">Transport</keyword>
<comment type="subcellular location">
    <subcellularLocation>
        <location evidence="10">Cell membrane</location>
        <topology evidence="10">Peripheral membrane protein</topology>
    </subcellularLocation>
    <subcellularLocation>
        <location evidence="2">Membrane</location>
        <topology evidence="2">Peripheral membrane protein</topology>
    </subcellularLocation>
</comment>
<evidence type="ECO:0000256" key="2">
    <source>
        <dbReference type="ARBA" id="ARBA00004170"/>
    </source>
</evidence>
<keyword evidence="12" id="KW-1185">Reference proteome</keyword>
<keyword evidence="9 10" id="KW-0066">ATP synthesis</keyword>
<keyword evidence="8 10" id="KW-0139">CF(1)</keyword>
<proteinExistence type="inferred from homology"/>
<organism evidence="11 12">
    <name type="scientific">Pedobacter albus</name>
    <dbReference type="NCBI Taxonomy" id="3113905"/>
    <lineage>
        <taxon>Bacteria</taxon>
        <taxon>Pseudomonadati</taxon>
        <taxon>Bacteroidota</taxon>
        <taxon>Sphingobacteriia</taxon>
        <taxon>Sphingobacteriales</taxon>
        <taxon>Sphingobacteriaceae</taxon>
        <taxon>Pedobacter</taxon>
    </lineage>
</organism>
<dbReference type="SUPFAM" id="SSF52943">
    <property type="entry name" value="ATP synthase (F1-ATPase), gamma subunit"/>
    <property type="match status" value="1"/>
</dbReference>
<evidence type="ECO:0000313" key="12">
    <source>
        <dbReference type="Proteomes" id="UP001336835"/>
    </source>
</evidence>
<dbReference type="PROSITE" id="PS00153">
    <property type="entry name" value="ATPASE_GAMMA"/>
    <property type="match status" value="1"/>
</dbReference>
<keyword evidence="10" id="KW-1003">Cell membrane</keyword>
<dbReference type="EMBL" id="JAZDQT010000002">
    <property type="protein sequence ID" value="MEE1945989.1"/>
    <property type="molecule type" value="Genomic_DNA"/>
</dbReference>
<dbReference type="CDD" id="cd12151">
    <property type="entry name" value="F1-ATPase_gamma"/>
    <property type="match status" value="1"/>
</dbReference>
<evidence type="ECO:0000256" key="3">
    <source>
        <dbReference type="ARBA" id="ARBA00007681"/>
    </source>
</evidence>
<reference evidence="11 12" key="1">
    <citation type="submission" date="2024-01" db="EMBL/GenBank/DDBJ databases">
        <title>Pedobacter sp. nov., isolated from fresh soil.</title>
        <authorList>
            <person name="Le N.T.T."/>
        </authorList>
    </citation>
    <scope>NUCLEOTIDE SEQUENCE [LARGE SCALE GENOMIC DNA]</scope>
    <source>
        <strain evidence="11 12">KR3-3</strain>
    </source>
</reference>
<name>A0ABU7I936_9SPHI</name>
<keyword evidence="6 10" id="KW-0406">Ion transport</keyword>
<dbReference type="InterPro" id="IPR023632">
    <property type="entry name" value="ATP_synth_F1_gsu_CS"/>
</dbReference>
<dbReference type="Pfam" id="PF00231">
    <property type="entry name" value="ATP-synt"/>
    <property type="match status" value="1"/>
</dbReference>
<dbReference type="HAMAP" id="MF_00815">
    <property type="entry name" value="ATP_synth_gamma_bact"/>
    <property type="match status" value="1"/>
</dbReference>
<dbReference type="InterPro" id="IPR035968">
    <property type="entry name" value="ATP_synth_F1_ATPase_gsu"/>
</dbReference>
<accession>A0ABU7I936</accession>
<evidence type="ECO:0000256" key="5">
    <source>
        <dbReference type="ARBA" id="ARBA00022781"/>
    </source>
</evidence>
<comment type="similarity">
    <text evidence="3 10">Belongs to the ATPase gamma chain family.</text>
</comment>
<dbReference type="PRINTS" id="PR00126">
    <property type="entry name" value="ATPASEGAMMA"/>
</dbReference>
<keyword evidence="5 10" id="KW-0375">Hydrogen ion transport</keyword>
<gene>
    <name evidence="10 11" type="primary">atpG</name>
    <name evidence="11" type="ORF">VRU48_12785</name>
</gene>
<protein>
    <recommendedName>
        <fullName evidence="10">ATP synthase gamma chain</fullName>
    </recommendedName>
    <alternativeName>
        <fullName evidence="10">ATP synthase F1 sector gamma subunit</fullName>
    </alternativeName>
    <alternativeName>
        <fullName evidence="10">F-ATPase gamma subunit</fullName>
    </alternativeName>
</protein>